<sequence length="300" mass="33740">MMKTTNRFSKFWFPLTCVFLVAFVIGVVVIKYKNIETVKLNKSERFLTTDKYYNETLFLKGESEKDNDWQINDSVTGAIIPHHGLAAKYFSSFFNVISGKNIKTIILIGPNHKLVGDNPVYTSDLTWETEFGQVNADYELVQKLTETGKVGIDDKIIEDEHSVATIMPYIAKYMPGVKVVPLVCKEINLNKIGELTEIITANLEPGVIVISAVDFSHYLLAQEAVEMDKETISVIETHNYEKLLSFGNEHLDSPTSIILLDKIMRSVGADKFNILINSNSFEITGKSNQATSYLFAVYGK</sequence>
<dbReference type="CDD" id="cd07361">
    <property type="entry name" value="MEMO_like"/>
    <property type="match status" value="1"/>
</dbReference>
<comment type="similarity">
    <text evidence="1">Belongs to the MEMO1 family.</text>
</comment>
<dbReference type="AlphaFoldDB" id="A0A0G0KTW9"/>
<dbReference type="Pfam" id="PF01875">
    <property type="entry name" value="Memo"/>
    <property type="match status" value="1"/>
</dbReference>
<dbReference type="Proteomes" id="UP000034603">
    <property type="component" value="Unassembled WGS sequence"/>
</dbReference>
<feature type="transmembrane region" description="Helical" evidence="2">
    <location>
        <begin position="12"/>
        <end position="32"/>
    </location>
</feature>
<dbReference type="Gene3D" id="3.40.830.10">
    <property type="entry name" value="LigB-like"/>
    <property type="match status" value="1"/>
</dbReference>
<keyword evidence="2" id="KW-0472">Membrane</keyword>
<evidence type="ECO:0008006" key="5">
    <source>
        <dbReference type="Google" id="ProtNLM"/>
    </source>
</evidence>
<organism evidence="3 4">
    <name type="scientific">Candidatus Woesebacteria bacterium GW2011_GWA1_37_8</name>
    <dbReference type="NCBI Taxonomy" id="1618546"/>
    <lineage>
        <taxon>Bacteria</taxon>
        <taxon>Candidatus Woeseibacteriota</taxon>
    </lineage>
</organism>
<accession>A0A0G0KTW9</accession>
<evidence type="ECO:0000256" key="1">
    <source>
        <dbReference type="ARBA" id="ARBA00006315"/>
    </source>
</evidence>
<keyword evidence="2" id="KW-1133">Transmembrane helix</keyword>
<keyword evidence="2" id="KW-0812">Transmembrane</keyword>
<dbReference type="NCBIfam" id="TIGR04336">
    <property type="entry name" value="AmmeMemoSam_B"/>
    <property type="match status" value="1"/>
</dbReference>
<evidence type="ECO:0000313" key="3">
    <source>
        <dbReference type="EMBL" id="KKQ44036.1"/>
    </source>
</evidence>
<name>A0A0G0KTW9_9BACT</name>
<protein>
    <recommendedName>
        <fullName evidence="5">AmmeMemoRadiSam system protein B</fullName>
    </recommendedName>
</protein>
<evidence type="ECO:0000313" key="4">
    <source>
        <dbReference type="Proteomes" id="UP000034603"/>
    </source>
</evidence>
<evidence type="ECO:0000256" key="2">
    <source>
        <dbReference type="SAM" id="Phobius"/>
    </source>
</evidence>
<dbReference type="InterPro" id="IPR002737">
    <property type="entry name" value="MEMO1_fam"/>
</dbReference>
<dbReference type="PANTHER" id="PTHR11060">
    <property type="entry name" value="PROTEIN MEMO1"/>
    <property type="match status" value="1"/>
</dbReference>
<reference evidence="3 4" key="1">
    <citation type="journal article" date="2015" name="Nature">
        <title>rRNA introns, odd ribosomes, and small enigmatic genomes across a large radiation of phyla.</title>
        <authorList>
            <person name="Brown C.T."/>
            <person name="Hug L.A."/>
            <person name="Thomas B.C."/>
            <person name="Sharon I."/>
            <person name="Castelle C.J."/>
            <person name="Singh A."/>
            <person name="Wilkins M.J."/>
            <person name="Williams K.H."/>
            <person name="Banfield J.F."/>
        </authorList>
    </citation>
    <scope>NUCLEOTIDE SEQUENCE [LARGE SCALE GENOMIC DNA]</scope>
</reference>
<proteinExistence type="inferred from homology"/>
<gene>
    <name evidence="3" type="ORF">US62_C0035G0013</name>
</gene>
<dbReference type="PANTHER" id="PTHR11060:SF0">
    <property type="entry name" value="PROTEIN MEMO1"/>
    <property type="match status" value="1"/>
</dbReference>
<comment type="caution">
    <text evidence="3">The sequence shown here is derived from an EMBL/GenBank/DDBJ whole genome shotgun (WGS) entry which is preliminary data.</text>
</comment>
<dbReference type="EMBL" id="LBTR01000035">
    <property type="protein sequence ID" value="KKQ44036.1"/>
    <property type="molecule type" value="Genomic_DNA"/>
</dbReference>